<dbReference type="EnsemblMetazoa" id="BGLB029304-RA">
    <property type="protein sequence ID" value="BGLB029304-PA"/>
    <property type="gene ID" value="BGLB029304"/>
</dbReference>
<dbReference type="VEuPathDB" id="VectorBase:BGLAX_042460"/>
<sequence length="237" mass="27203">MASETFFDARINFGQGKTATTLRTEDGCYYPVIHEPYSHHAYYGQSRSNSAPPRRGDRPMHKTTLTIAKPPWSPNYHYVTTTKQYFSGNKTLEPVQRLQPCPSMHRSQINFGTKEDPDHFYSENMVTYGPKNCNSASQLHQMSINNKLNQTEGSKVREVIKPSDGQYSYWSQYNRVHNKLGLLRGPGVAREYPVRTQYNIITGEECGPAWKPDNHIISGNRVLHEIRSQLVHNPLIY</sequence>
<organism evidence="2 3">
    <name type="scientific">Biomphalaria glabrata</name>
    <name type="common">Bloodfluke planorb</name>
    <name type="synonym">Freshwater snail</name>
    <dbReference type="NCBI Taxonomy" id="6526"/>
    <lineage>
        <taxon>Eukaryota</taxon>
        <taxon>Metazoa</taxon>
        <taxon>Spiralia</taxon>
        <taxon>Lophotrochozoa</taxon>
        <taxon>Mollusca</taxon>
        <taxon>Gastropoda</taxon>
        <taxon>Heterobranchia</taxon>
        <taxon>Euthyneura</taxon>
        <taxon>Panpulmonata</taxon>
        <taxon>Hygrophila</taxon>
        <taxon>Lymnaeoidea</taxon>
        <taxon>Planorbidae</taxon>
        <taxon>Biomphalaria</taxon>
    </lineage>
</organism>
<dbReference type="AlphaFoldDB" id="A0A2C9LC43"/>
<dbReference type="VEuPathDB" id="VectorBase:BGLB029304"/>
<proteinExistence type="predicted"/>
<dbReference type="KEGG" id="bgt:106066018"/>
<dbReference type="RefSeq" id="XP_013080443.2">
    <property type="nucleotide sequence ID" value="XM_013224989.2"/>
</dbReference>
<reference evidence="2" key="1">
    <citation type="submission" date="2020-05" db="UniProtKB">
        <authorList>
            <consortium name="EnsemblMetazoa"/>
        </authorList>
    </citation>
    <scope>IDENTIFICATION</scope>
    <source>
        <strain evidence="2">BB02</strain>
    </source>
</reference>
<accession>A0A2C9LC43</accession>
<evidence type="ECO:0000313" key="3">
    <source>
        <dbReference type="Proteomes" id="UP000076420"/>
    </source>
</evidence>
<name>A0A2C9LC43_BIOGL</name>
<dbReference type="Proteomes" id="UP000076420">
    <property type="component" value="Unassembled WGS sequence"/>
</dbReference>
<dbReference type="OrthoDB" id="10001404at2759"/>
<feature type="region of interest" description="Disordered" evidence="1">
    <location>
        <begin position="41"/>
        <end position="60"/>
    </location>
</feature>
<evidence type="ECO:0000256" key="1">
    <source>
        <dbReference type="SAM" id="MobiDB-lite"/>
    </source>
</evidence>
<evidence type="ECO:0000313" key="2">
    <source>
        <dbReference type="EnsemblMetazoa" id="BGLB029304-PA"/>
    </source>
</evidence>
<protein>
    <submittedName>
        <fullName evidence="2">Uncharacterized protein</fullName>
    </submittedName>
</protein>
<gene>
    <name evidence="2" type="primary">106066018</name>
</gene>